<keyword evidence="3" id="KW-1185">Reference proteome</keyword>
<proteinExistence type="predicted"/>
<protein>
    <submittedName>
        <fullName evidence="2">Uncharacterized protein</fullName>
    </submittedName>
</protein>
<evidence type="ECO:0000313" key="3">
    <source>
        <dbReference type="Proteomes" id="UP001632037"/>
    </source>
</evidence>
<feature type="compositionally biased region" description="Acidic residues" evidence="1">
    <location>
        <begin position="67"/>
        <end position="80"/>
    </location>
</feature>
<feature type="region of interest" description="Disordered" evidence="1">
    <location>
        <begin position="1"/>
        <end position="216"/>
    </location>
</feature>
<feature type="compositionally biased region" description="Basic and acidic residues" evidence="1">
    <location>
        <begin position="229"/>
        <end position="238"/>
    </location>
</feature>
<feature type="region of interest" description="Disordered" evidence="1">
    <location>
        <begin position="229"/>
        <end position="265"/>
    </location>
</feature>
<gene>
    <name evidence="2" type="ORF">V7S43_013126</name>
</gene>
<feature type="compositionally biased region" description="Basic residues" evidence="1">
    <location>
        <begin position="1"/>
        <end position="10"/>
    </location>
</feature>
<evidence type="ECO:0000313" key="2">
    <source>
        <dbReference type="EMBL" id="KAL3661832.1"/>
    </source>
</evidence>
<dbReference type="AlphaFoldDB" id="A0ABD3F4T6"/>
<reference evidence="2 3" key="1">
    <citation type="submission" date="2024-09" db="EMBL/GenBank/DDBJ databases">
        <title>Genome sequencing and assembly of Phytophthora oleae, isolate VK10A, causative agent of rot of olive drupes.</title>
        <authorList>
            <person name="Conti Taguali S."/>
            <person name="Riolo M."/>
            <person name="La Spada F."/>
            <person name="Cacciola S.O."/>
            <person name="Dionisio G."/>
        </authorList>
    </citation>
    <scope>NUCLEOTIDE SEQUENCE [LARGE SCALE GENOMIC DNA]</scope>
    <source>
        <strain evidence="2 3">VK10A</strain>
    </source>
</reference>
<dbReference type="Proteomes" id="UP001632037">
    <property type="component" value="Unassembled WGS sequence"/>
</dbReference>
<feature type="compositionally biased region" description="Basic and acidic residues" evidence="1">
    <location>
        <begin position="81"/>
        <end position="92"/>
    </location>
</feature>
<evidence type="ECO:0000256" key="1">
    <source>
        <dbReference type="SAM" id="MobiDB-lite"/>
    </source>
</evidence>
<sequence>MGKPDKKKQGRGVQEKQQEKRVDADRRARLRPHQHVDYVGATLGYAKDDLNDDDYVDDPLASTQDVAQEDEDMANLEEEDPRVLDNDTKPSDQEADEQNEIAPGNDEKCDSDTMDDGAEVHAEMSANVADNNPATGDDADVRLGGSTAAGVLTSDIPSSAKEGGEVTADNVETGVETGGRAVETGDSIVLHNMESNGSSSNNGDGLAHDGTVDVNDNGGDVAVFNVCEGESRGPERGEPPSTVAESPEQKRRQVESITDTEDVEPQLKHHKVAENTGKTRQLARRKTKTWGEREKVTKTHSSVENEVPSLLEATFDTWEAFTTTVKSYEAKYYLHYRVRSSETRDKHNSRAGATAIPAHLTHSYKRMRCTHAATQAGRGTGRHGHDQRFTGCAASFVVCSARIVESGVGKWKVFYCP</sequence>
<comment type="caution">
    <text evidence="2">The sequence shown here is derived from an EMBL/GenBank/DDBJ whole genome shotgun (WGS) entry which is preliminary data.</text>
</comment>
<feature type="compositionally biased region" description="Basic and acidic residues" evidence="1">
    <location>
        <begin position="13"/>
        <end position="27"/>
    </location>
</feature>
<dbReference type="EMBL" id="JBIMZQ010000034">
    <property type="protein sequence ID" value="KAL3661832.1"/>
    <property type="molecule type" value="Genomic_DNA"/>
</dbReference>
<feature type="compositionally biased region" description="Low complexity" evidence="1">
    <location>
        <begin position="195"/>
        <end position="205"/>
    </location>
</feature>
<organism evidence="2 3">
    <name type="scientific">Phytophthora oleae</name>
    <dbReference type="NCBI Taxonomy" id="2107226"/>
    <lineage>
        <taxon>Eukaryota</taxon>
        <taxon>Sar</taxon>
        <taxon>Stramenopiles</taxon>
        <taxon>Oomycota</taxon>
        <taxon>Peronosporomycetes</taxon>
        <taxon>Peronosporales</taxon>
        <taxon>Peronosporaceae</taxon>
        <taxon>Phytophthora</taxon>
    </lineage>
</organism>
<name>A0ABD3F4T6_9STRA</name>
<accession>A0ABD3F4T6</accession>